<evidence type="ECO:0008006" key="4">
    <source>
        <dbReference type="Google" id="ProtNLM"/>
    </source>
</evidence>
<keyword evidence="1" id="KW-0812">Transmembrane</keyword>
<dbReference type="AlphaFoldDB" id="A0A1F7GUS1"/>
<feature type="transmembrane region" description="Helical" evidence="1">
    <location>
        <begin position="26"/>
        <end position="46"/>
    </location>
</feature>
<accession>A0A1F7GUS1</accession>
<reference evidence="2 3" key="1">
    <citation type="journal article" date="2016" name="Nat. Commun.">
        <title>Thousands of microbial genomes shed light on interconnected biogeochemical processes in an aquifer system.</title>
        <authorList>
            <person name="Anantharaman K."/>
            <person name="Brown C.T."/>
            <person name="Hug L.A."/>
            <person name="Sharon I."/>
            <person name="Castelle C.J."/>
            <person name="Probst A.J."/>
            <person name="Thomas B.C."/>
            <person name="Singh A."/>
            <person name="Wilkins M.J."/>
            <person name="Karaoz U."/>
            <person name="Brodie E.L."/>
            <person name="Williams K.H."/>
            <person name="Hubbard S.S."/>
            <person name="Banfield J.F."/>
        </authorList>
    </citation>
    <scope>NUCLEOTIDE SEQUENCE [LARGE SCALE GENOMIC DNA]</scope>
</reference>
<dbReference type="Pfam" id="PF05137">
    <property type="entry name" value="PilN"/>
    <property type="match status" value="1"/>
</dbReference>
<dbReference type="InterPro" id="IPR007813">
    <property type="entry name" value="PilN"/>
</dbReference>
<proteinExistence type="predicted"/>
<name>A0A1F7GUS1_9BACT</name>
<evidence type="ECO:0000313" key="2">
    <source>
        <dbReference type="EMBL" id="OGK22316.1"/>
    </source>
</evidence>
<protein>
    <recommendedName>
        <fullName evidence="4">Fimbrial assembly protein</fullName>
    </recommendedName>
</protein>
<keyword evidence="1" id="KW-1133">Transmembrane helix</keyword>
<gene>
    <name evidence="2" type="ORF">A2866_05380</name>
</gene>
<evidence type="ECO:0000313" key="3">
    <source>
        <dbReference type="Proteomes" id="UP000177026"/>
    </source>
</evidence>
<evidence type="ECO:0000256" key="1">
    <source>
        <dbReference type="SAM" id="Phobius"/>
    </source>
</evidence>
<dbReference type="Proteomes" id="UP000177026">
    <property type="component" value="Unassembled WGS sequence"/>
</dbReference>
<keyword evidence="1" id="KW-0472">Membrane</keyword>
<comment type="caution">
    <text evidence="2">The sequence shown here is derived from an EMBL/GenBank/DDBJ whole genome shotgun (WGS) entry which is preliminary data.</text>
</comment>
<sequence length="174" mass="20372">MKYKINLLTIHKEKPLDRVIYFTLNYLRYILVITQIVVIGVFFYRFKVDQEIVDLQDTIDQKKEIVLVSQPMIKLAKQNSFKLGQVEDIVKKQKNFLNSIDYVLSIFPEKFLLSSFSLAEENISMTGTTQDISNVNLFLNRLRKEAKFSKIELQNITKKDAGFEFIFQLVGYKG</sequence>
<dbReference type="EMBL" id="MFZI01000001">
    <property type="protein sequence ID" value="OGK22316.1"/>
    <property type="molecule type" value="Genomic_DNA"/>
</dbReference>
<organism evidence="2 3">
    <name type="scientific">Candidatus Roizmanbacteria bacterium RIFCSPHIGHO2_01_FULL_39_8</name>
    <dbReference type="NCBI Taxonomy" id="1802033"/>
    <lineage>
        <taxon>Bacteria</taxon>
        <taxon>Candidatus Roizmaniibacteriota</taxon>
    </lineage>
</organism>